<name>A0A9R1WN02_LACSA</name>
<dbReference type="Proteomes" id="UP000235145">
    <property type="component" value="Unassembled WGS sequence"/>
</dbReference>
<keyword evidence="3" id="KW-1185">Reference proteome</keyword>
<evidence type="ECO:0000313" key="3">
    <source>
        <dbReference type="Proteomes" id="UP000235145"/>
    </source>
</evidence>
<dbReference type="EMBL" id="NBSK02000001">
    <property type="protein sequence ID" value="KAJ0226623.1"/>
    <property type="molecule type" value="Genomic_DNA"/>
</dbReference>
<organism evidence="2 3">
    <name type="scientific">Lactuca sativa</name>
    <name type="common">Garden lettuce</name>
    <dbReference type="NCBI Taxonomy" id="4236"/>
    <lineage>
        <taxon>Eukaryota</taxon>
        <taxon>Viridiplantae</taxon>
        <taxon>Streptophyta</taxon>
        <taxon>Embryophyta</taxon>
        <taxon>Tracheophyta</taxon>
        <taxon>Spermatophyta</taxon>
        <taxon>Magnoliopsida</taxon>
        <taxon>eudicotyledons</taxon>
        <taxon>Gunneridae</taxon>
        <taxon>Pentapetalae</taxon>
        <taxon>asterids</taxon>
        <taxon>campanulids</taxon>
        <taxon>Asterales</taxon>
        <taxon>Asteraceae</taxon>
        <taxon>Cichorioideae</taxon>
        <taxon>Cichorieae</taxon>
        <taxon>Lactucinae</taxon>
        <taxon>Lactuca</taxon>
    </lineage>
</organism>
<sequence length="139" mass="16623">MGYWRFLMKMRLLGIHGGTGSLDVVNGDSVTNGVWAKLVRSIRKMHDTCVFPLSTLQKRMGRGNSIMFWKDIWVRHQPFAIRFDRLYKLDISPDYFVSDRFYNDIQNWTWRRSVRGGREEEQIQRMLEMLHGVQKCYFP</sequence>
<keyword evidence="1" id="KW-0732">Signal</keyword>
<accession>A0A9R1WN02</accession>
<feature type="chain" id="PRO_5040175601" description="Reverse transcriptase zinc-binding domain-containing protein" evidence="1">
    <location>
        <begin position="21"/>
        <end position="139"/>
    </location>
</feature>
<comment type="caution">
    <text evidence="2">The sequence shown here is derived from an EMBL/GenBank/DDBJ whole genome shotgun (WGS) entry which is preliminary data.</text>
</comment>
<evidence type="ECO:0000256" key="1">
    <source>
        <dbReference type="SAM" id="SignalP"/>
    </source>
</evidence>
<dbReference type="AlphaFoldDB" id="A0A9R1WN02"/>
<proteinExistence type="predicted"/>
<evidence type="ECO:0008006" key="4">
    <source>
        <dbReference type="Google" id="ProtNLM"/>
    </source>
</evidence>
<evidence type="ECO:0000313" key="2">
    <source>
        <dbReference type="EMBL" id="KAJ0226623.1"/>
    </source>
</evidence>
<gene>
    <name evidence="2" type="ORF">LSAT_V11C100015400</name>
</gene>
<reference evidence="2 3" key="1">
    <citation type="journal article" date="2017" name="Nat. Commun.">
        <title>Genome assembly with in vitro proximity ligation data and whole-genome triplication in lettuce.</title>
        <authorList>
            <person name="Reyes-Chin-Wo S."/>
            <person name="Wang Z."/>
            <person name="Yang X."/>
            <person name="Kozik A."/>
            <person name="Arikit S."/>
            <person name="Song C."/>
            <person name="Xia L."/>
            <person name="Froenicke L."/>
            <person name="Lavelle D.O."/>
            <person name="Truco M.J."/>
            <person name="Xia R."/>
            <person name="Zhu S."/>
            <person name="Xu C."/>
            <person name="Xu H."/>
            <person name="Xu X."/>
            <person name="Cox K."/>
            <person name="Korf I."/>
            <person name="Meyers B.C."/>
            <person name="Michelmore R.W."/>
        </authorList>
    </citation>
    <scope>NUCLEOTIDE SEQUENCE [LARGE SCALE GENOMIC DNA]</scope>
    <source>
        <strain evidence="3">cv. Salinas</strain>
        <tissue evidence="2">Seedlings</tissue>
    </source>
</reference>
<protein>
    <recommendedName>
        <fullName evidence="4">Reverse transcriptase zinc-binding domain-containing protein</fullName>
    </recommendedName>
</protein>
<feature type="signal peptide" evidence="1">
    <location>
        <begin position="1"/>
        <end position="20"/>
    </location>
</feature>